<dbReference type="AlphaFoldDB" id="A0A6C0PCL0"/>
<sequence>MQAIKKKYDLRLMLTGCLDVHDFMVVHGNAVQSLHKLEQEKEGSDRHEWIQFHMSIVEQAIDTLPEWAERRLTVEALTERQMHNRSLMEDEKQPERVRRAAEQRYGSITKELEAIAHGQ</sequence>
<dbReference type="RefSeq" id="WP_162645927.1">
    <property type="nucleotide sequence ID" value="NZ_CP048288.1"/>
</dbReference>
<keyword evidence="1" id="KW-0614">Plasmid</keyword>
<evidence type="ECO:0000313" key="1">
    <source>
        <dbReference type="EMBL" id="QHW35793.1"/>
    </source>
</evidence>
<name>A0A6C0PCL0_9BACL</name>
<evidence type="ECO:0000313" key="2">
    <source>
        <dbReference type="Proteomes" id="UP000479114"/>
    </source>
</evidence>
<protein>
    <submittedName>
        <fullName evidence="1">Uncharacterized protein</fullName>
    </submittedName>
</protein>
<proteinExistence type="predicted"/>
<gene>
    <name evidence="1" type="ORF">GZH47_33410</name>
</gene>
<keyword evidence="2" id="KW-1185">Reference proteome</keyword>
<dbReference type="EMBL" id="CP048288">
    <property type="protein sequence ID" value="QHW35793.1"/>
    <property type="molecule type" value="Genomic_DNA"/>
</dbReference>
<organism evidence="1 2">
    <name type="scientific">Paenibacillus rhizovicinus</name>
    <dbReference type="NCBI Taxonomy" id="2704463"/>
    <lineage>
        <taxon>Bacteria</taxon>
        <taxon>Bacillati</taxon>
        <taxon>Bacillota</taxon>
        <taxon>Bacilli</taxon>
        <taxon>Bacillales</taxon>
        <taxon>Paenibacillaceae</taxon>
        <taxon>Paenibacillus</taxon>
    </lineage>
</organism>
<accession>A0A6C0PCL0</accession>
<geneLocation type="plasmid" evidence="1 2">
    <name>unnamed2</name>
</geneLocation>
<dbReference type="Proteomes" id="UP000479114">
    <property type="component" value="Plasmid unnamed2"/>
</dbReference>
<reference evidence="1 2" key="1">
    <citation type="submission" date="2020-02" db="EMBL/GenBank/DDBJ databases">
        <title>Paenibacillus sp. nov., isolated from rhizosphere soil of tomato.</title>
        <authorList>
            <person name="Weon H.-Y."/>
            <person name="Lee S.A."/>
        </authorList>
    </citation>
    <scope>NUCLEOTIDE SEQUENCE [LARGE SCALE GENOMIC DNA]</scope>
    <source>
        <strain evidence="1 2">14171R-81</strain>
        <plasmid evidence="1 2">unnamed2</plasmid>
    </source>
</reference>
<dbReference type="KEGG" id="prz:GZH47_33410"/>